<feature type="domain" description="DNA/pantothenate metabolism flavoprotein C-terminal" evidence="1">
    <location>
        <begin position="56"/>
        <end position="266"/>
    </location>
</feature>
<evidence type="ECO:0000259" key="1">
    <source>
        <dbReference type="Pfam" id="PF04127"/>
    </source>
</evidence>
<evidence type="ECO:0000313" key="3">
    <source>
        <dbReference type="Proteomes" id="UP000741360"/>
    </source>
</evidence>
<dbReference type="GO" id="GO:0004632">
    <property type="term" value="F:phosphopantothenate--cysteine ligase activity"/>
    <property type="evidence" value="ECO:0007669"/>
    <property type="project" value="UniProtKB-EC"/>
</dbReference>
<dbReference type="SUPFAM" id="SSF52507">
    <property type="entry name" value="Homo-oligomeric flavin-containing Cys decarboxylases, HFCD"/>
    <property type="match status" value="1"/>
</dbReference>
<sequence length="275" mass="29197">NPATQENLQKLRQRGVHIAGPALGHLASGQVGPGRLLEPAELIGHIRTILGRTGDLAGKTIVVTAGGTQEPIDPVRVVTNLSSGKMGYALAAAAVGRGGRVILISGPVTIPAPIGLSQYVSVSTAAEMRDAVMSRLGEVEVVIKAAAVADFRPQKAARGKIKKDTTSLSLALERTPDILAEIGAVKEDRILVGFAAETDNLLENARRKIKEKNLDLLVVNDVGRPDIGFHSDYNQVTFVYADGTSEETPRLLKTEIAGIILDRVASLISRRRGRP</sequence>
<proteinExistence type="predicted"/>
<dbReference type="GO" id="GO:0004633">
    <property type="term" value="F:phosphopantothenoylcysteine decarboxylase activity"/>
    <property type="evidence" value="ECO:0007669"/>
    <property type="project" value="UniProtKB-EC"/>
</dbReference>
<dbReference type="SUPFAM" id="SSF102645">
    <property type="entry name" value="CoaB-like"/>
    <property type="match status" value="1"/>
</dbReference>
<evidence type="ECO:0000313" key="2">
    <source>
        <dbReference type="EMBL" id="MBI3014501.1"/>
    </source>
</evidence>
<dbReference type="EC" id="6.3.2.5" evidence="2"/>
<keyword evidence="2" id="KW-0436">Ligase</keyword>
<dbReference type="Proteomes" id="UP000741360">
    <property type="component" value="Unassembled WGS sequence"/>
</dbReference>
<dbReference type="EC" id="4.1.1.36" evidence="2"/>
<accession>A0A932M151</accession>
<dbReference type="InterPro" id="IPR036551">
    <property type="entry name" value="Flavin_trans-like"/>
</dbReference>
<name>A0A932M151_UNCTE</name>
<dbReference type="InterPro" id="IPR035929">
    <property type="entry name" value="CoaB-like_sf"/>
</dbReference>
<dbReference type="Pfam" id="PF04127">
    <property type="entry name" value="DFP"/>
    <property type="match status" value="1"/>
</dbReference>
<dbReference type="GO" id="GO:0015937">
    <property type="term" value="P:coenzyme A biosynthetic process"/>
    <property type="evidence" value="ECO:0007669"/>
    <property type="project" value="InterPro"/>
</dbReference>
<dbReference type="NCBIfam" id="TIGR00521">
    <property type="entry name" value="coaBC_dfp"/>
    <property type="match status" value="1"/>
</dbReference>
<dbReference type="AlphaFoldDB" id="A0A932M151"/>
<dbReference type="InterPro" id="IPR007085">
    <property type="entry name" value="DNA/pantothenate-metab_flavo_C"/>
</dbReference>
<dbReference type="Gene3D" id="3.40.50.1950">
    <property type="entry name" value="Flavin prenyltransferase-like"/>
    <property type="match status" value="1"/>
</dbReference>
<dbReference type="Gene3D" id="3.40.50.10300">
    <property type="entry name" value="CoaB-like"/>
    <property type="match status" value="1"/>
</dbReference>
<comment type="caution">
    <text evidence="2">The sequence shown here is derived from an EMBL/GenBank/DDBJ whole genome shotgun (WGS) entry which is preliminary data.</text>
</comment>
<keyword evidence="2" id="KW-0456">Lyase</keyword>
<dbReference type="GO" id="GO:0010181">
    <property type="term" value="F:FMN binding"/>
    <property type="evidence" value="ECO:0007669"/>
    <property type="project" value="InterPro"/>
</dbReference>
<dbReference type="InterPro" id="IPR005252">
    <property type="entry name" value="CoaBC"/>
</dbReference>
<organism evidence="2 3">
    <name type="scientific">Tectimicrobiota bacterium</name>
    <dbReference type="NCBI Taxonomy" id="2528274"/>
    <lineage>
        <taxon>Bacteria</taxon>
        <taxon>Pseudomonadati</taxon>
        <taxon>Nitrospinota/Tectimicrobiota group</taxon>
        <taxon>Candidatus Tectimicrobiota</taxon>
    </lineage>
</organism>
<protein>
    <submittedName>
        <fullName evidence="2">Bifunctional phosphopantothenoylcysteine decarboxylase/phosphopantothenate--cysteine ligase CoaBC</fullName>
        <ecNumber evidence="2">4.1.1.36</ecNumber>
        <ecNumber evidence="2">6.3.2.5</ecNumber>
    </submittedName>
</protein>
<dbReference type="GO" id="GO:0015941">
    <property type="term" value="P:pantothenate catabolic process"/>
    <property type="evidence" value="ECO:0007669"/>
    <property type="project" value="InterPro"/>
</dbReference>
<reference evidence="2" key="1">
    <citation type="submission" date="2020-07" db="EMBL/GenBank/DDBJ databases">
        <title>Huge and variable diversity of episymbiotic CPR bacteria and DPANN archaea in groundwater ecosystems.</title>
        <authorList>
            <person name="He C.Y."/>
            <person name="Keren R."/>
            <person name="Whittaker M."/>
            <person name="Farag I.F."/>
            <person name="Doudna J."/>
            <person name="Cate J.H.D."/>
            <person name="Banfield J.F."/>
        </authorList>
    </citation>
    <scope>NUCLEOTIDE SEQUENCE</scope>
    <source>
        <strain evidence="2">NC_groundwater_717_Ag_S-0.2um_59_8</strain>
    </source>
</reference>
<feature type="non-terminal residue" evidence="2">
    <location>
        <position position="1"/>
    </location>
</feature>
<dbReference type="EMBL" id="JACPSX010000097">
    <property type="protein sequence ID" value="MBI3014501.1"/>
    <property type="molecule type" value="Genomic_DNA"/>
</dbReference>
<gene>
    <name evidence="2" type="primary">coaBC</name>
    <name evidence="2" type="ORF">HYY65_05440</name>
</gene>